<feature type="coiled-coil region" evidence="2">
    <location>
        <begin position="815"/>
        <end position="842"/>
    </location>
</feature>
<evidence type="ECO:0000259" key="3">
    <source>
        <dbReference type="SMART" id="SM01043"/>
    </source>
</evidence>
<dbReference type="SUPFAM" id="SSF48452">
    <property type="entry name" value="TPR-like"/>
    <property type="match status" value="2"/>
</dbReference>
<evidence type="ECO:0000256" key="1">
    <source>
        <dbReference type="PROSITE-ProRule" id="PRU00339"/>
    </source>
</evidence>
<organism evidence="4 5">
    <name type="scientific">Thermoleptolyngbya sichuanensis A183</name>
    <dbReference type="NCBI Taxonomy" id="2737172"/>
    <lineage>
        <taxon>Bacteria</taxon>
        <taxon>Bacillati</taxon>
        <taxon>Cyanobacteriota</taxon>
        <taxon>Cyanophyceae</taxon>
        <taxon>Oculatellales</taxon>
        <taxon>Oculatellaceae</taxon>
        <taxon>Thermoleptolyngbya</taxon>
        <taxon>Thermoleptolyngbya sichuanensis</taxon>
    </lineage>
</organism>
<accession>A0A6M8BN85</accession>
<dbReference type="Gene3D" id="1.10.10.10">
    <property type="entry name" value="Winged helix-like DNA-binding domain superfamily/Winged helix DNA-binding domain"/>
    <property type="match status" value="1"/>
</dbReference>
<name>A0A6M8BN85_9CYAN</name>
<evidence type="ECO:0000256" key="2">
    <source>
        <dbReference type="SAM" id="Coils"/>
    </source>
</evidence>
<dbReference type="InterPro" id="IPR041664">
    <property type="entry name" value="AAA_16"/>
</dbReference>
<dbReference type="InterPro" id="IPR027417">
    <property type="entry name" value="P-loop_NTPase"/>
</dbReference>
<dbReference type="SUPFAM" id="SSF46894">
    <property type="entry name" value="C-terminal effector domain of the bipartite response regulators"/>
    <property type="match status" value="1"/>
</dbReference>
<dbReference type="Gene3D" id="1.25.40.10">
    <property type="entry name" value="Tetratricopeptide repeat domain"/>
    <property type="match status" value="2"/>
</dbReference>
<dbReference type="Gene3D" id="3.40.50.300">
    <property type="entry name" value="P-loop containing nucleotide triphosphate hydrolases"/>
    <property type="match status" value="1"/>
</dbReference>
<sequence length="1079" mass="118851">MPPRLHIKLLGDFAITDERQVSLGIGSDRQQALLAYLLLHRHTPQPRQRLAFHLWPDSTESQSRSNLRKALSHLRQALPEPDTVLLADAKTLQWSPSAPIFLDVAEFENAVKLAAQATEPDIARSHLEAALSLYQGDLLPGCTDEWIEPKRDRLQQTHRRALQQTIALFKARQDYGTAIAYAQQVLRSDPLNEAAHATLMHLHWLNGDRANALQVYHHCMTLLREELGVDPGPTLRKLYDQILNADDEPVSSLAGSLAGSIATASGGDRPLDSAALLSPASAAQQPSPLIGRTHEWATIQQWIRAENSPDNVALDTLGDRPVLLLTGEPGIGKTRLLQAIQEQFQQRNQCVLWGRGFEAEIVRPYGVWIDALRAFVTNANVQIPEDLTYLLSESSPSSQSSDRSPSDRSYLFDSVVQFISTLCSSQRSVLIVLDDIQWIDEASSSLLHYAIRLLSQHSVFFACTARSKELDDNAVVLRGLQALRRERRLLTLALQPLEPKQTAALIRSVYALPDLDWSPEKMQQVFIDSGGNPLFALEIARALSVGEATHADSLELLIGDRLQRLDDYARELIPWAAALGRTFDPTTLSEIADAPLSKLLTGIEQLERESLIRASASHGKEMRYDFAHDIVRQVAYRQLSEPRRRLLHLQISQKLHQRAGQDPALAAEIAHHAALGGDRALAAAACLAAANYSLKLFAYAEAAELALRGIQHCQVLDQRTRVRLHIELLQVLMFAGVPADRVAPLEAEVQELVQEAHRLGLSEAEMAGLEVLMILNFQYSNFAHVQQHSERVVEIGRLASPLMTARALASSGSCLAEVGREMARAEALLEEARSLAARVGQESADLYGGLGRVRLHTGSYDEGRELLQRAYEIAQQEQDHWRECWVLSYLAITELEAGDPAAALAYSQAIASVASQIQGQGSESAVADALTALAQYHLQEPNAEAAIERAIIALRQLDNRRTLSYLLSSAAEVDLAGDRPAQAIERAAVALSEAQAIDQPVDLALAWALLVQGWLRVAEIAPDPNAVGAAQQQAMDLFQQFYPQISVADLSRRARAAVAQTRHQMSLMHPHAVALKKAP</sequence>
<dbReference type="Pfam" id="PF03704">
    <property type="entry name" value="BTAD"/>
    <property type="match status" value="1"/>
</dbReference>
<dbReference type="InterPro" id="IPR036388">
    <property type="entry name" value="WH-like_DNA-bd_sf"/>
</dbReference>
<dbReference type="GO" id="GO:0003677">
    <property type="term" value="F:DNA binding"/>
    <property type="evidence" value="ECO:0007669"/>
    <property type="project" value="InterPro"/>
</dbReference>
<protein>
    <submittedName>
        <fullName evidence="4">AAA family ATPase</fullName>
    </submittedName>
</protein>
<dbReference type="InterPro" id="IPR016032">
    <property type="entry name" value="Sig_transdc_resp-reg_C-effctor"/>
</dbReference>
<dbReference type="SUPFAM" id="SSF52540">
    <property type="entry name" value="P-loop containing nucleoside triphosphate hydrolases"/>
    <property type="match status" value="1"/>
</dbReference>
<evidence type="ECO:0000313" key="4">
    <source>
        <dbReference type="EMBL" id="QKD83765.1"/>
    </source>
</evidence>
<dbReference type="InterPro" id="IPR019734">
    <property type="entry name" value="TPR_rpt"/>
</dbReference>
<dbReference type="AlphaFoldDB" id="A0A6M8BN85"/>
<dbReference type="InterPro" id="IPR005158">
    <property type="entry name" value="BTAD"/>
</dbReference>
<dbReference type="RefSeq" id="WP_172357740.1">
    <property type="nucleotide sequence ID" value="NZ_CP053661.1"/>
</dbReference>
<proteinExistence type="predicted"/>
<dbReference type="Pfam" id="PF13424">
    <property type="entry name" value="TPR_12"/>
    <property type="match status" value="1"/>
</dbReference>
<keyword evidence="5" id="KW-1185">Reference proteome</keyword>
<gene>
    <name evidence="4" type="ORF">HPC62_17595</name>
</gene>
<keyword evidence="2" id="KW-0175">Coiled coil</keyword>
<feature type="repeat" description="TPR" evidence="1">
    <location>
        <begin position="844"/>
        <end position="877"/>
    </location>
</feature>
<dbReference type="EMBL" id="CP053661">
    <property type="protein sequence ID" value="QKD83765.1"/>
    <property type="molecule type" value="Genomic_DNA"/>
</dbReference>
<dbReference type="InterPro" id="IPR011990">
    <property type="entry name" value="TPR-like_helical_dom_sf"/>
</dbReference>
<dbReference type="PROSITE" id="PS50005">
    <property type="entry name" value="TPR"/>
    <property type="match status" value="1"/>
</dbReference>
<dbReference type="InterPro" id="IPR051677">
    <property type="entry name" value="AfsR-DnrI-RedD_regulator"/>
</dbReference>
<keyword evidence="1" id="KW-0802">TPR repeat</keyword>
<dbReference type="SMART" id="SM01043">
    <property type="entry name" value="BTAD"/>
    <property type="match status" value="1"/>
</dbReference>
<dbReference type="Proteomes" id="UP000505210">
    <property type="component" value="Chromosome"/>
</dbReference>
<reference evidence="4 5" key="1">
    <citation type="submission" date="2020-05" db="EMBL/GenBank/DDBJ databases">
        <title>Complete genome sequence of of a novel Thermoleptolyngbya strain isolated from hot springs of Ganzi, Sichuan China.</title>
        <authorList>
            <person name="Tang J."/>
            <person name="Daroch M."/>
            <person name="Li L."/>
            <person name="Waleron K."/>
            <person name="Waleron M."/>
            <person name="Waleron M."/>
        </authorList>
    </citation>
    <scope>NUCLEOTIDE SEQUENCE [LARGE SCALE GENOMIC DNA]</scope>
    <source>
        <strain evidence="4 5">PKUAC-SCTA183</strain>
    </source>
</reference>
<dbReference type="PANTHER" id="PTHR35807">
    <property type="entry name" value="TRANSCRIPTIONAL REGULATOR REDD-RELATED"/>
    <property type="match status" value="1"/>
</dbReference>
<dbReference type="CDD" id="cd15831">
    <property type="entry name" value="BTAD"/>
    <property type="match status" value="1"/>
</dbReference>
<dbReference type="KEGG" id="theu:HPC62_17595"/>
<dbReference type="GO" id="GO:0006355">
    <property type="term" value="P:regulation of DNA-templated transcription"/>
    <property type="evidence" value="ECO:0007669"/>
    <property type="project" value="InterPro"/>
</dbReference>
<feature type="domain" description="Bacterial transcriptional activator" evidence="3">
    <location>
        <begin position="102"/>
        <end position="243"/>
    </location>
</feature>
<evidence type="ECO:0000313" key="5">
    <source>
        <dbReference type="Proteomes" id="UP000505210"/>
    </source>
</evidence>
<dbReference type="Pfam" id="PF13191">
    <property type="entry name" value="AAA_16"/>
    <property type="match status" value="1"/>
</dbReference>